<keyword evidence="8" id="KW-1133">Transmembrane helix</keyword>
<dbReference type="PANTHER" id="PTHR46300">
    <property type="entry name" value="P450, PUTATIVE (EUROFUNG)-RELATED-RELATED"/>
    <property type="match status" value="1"/>
</dbReference>
<sequence>MHGCPGFSRKVAGSTGCDSASEHPGHGRSVRQSHQQFPGFVDQLKRLLARSYAGEDIRTMGLDFQHLGALSPSGTIVIAALIIIIFAAYHTLWAHRRGMPPLPPGPPPEPILGHYRIVPQDAAFKRYAEWAKEYGTISTDLFRMGWSPTLTWLRWGPKYQLHRKVLQPPFTKSRVSQYTAHQRKEARIFCKGLVDNPNDWLISVRQFSVAIVLQIAYGLEVEGPESQWIRLAEDTANAVGKSGAPASSIMDRFPATATMMLLVLYLMQNSDAQRKAQDEVDRVVGGERLPTWDDIANLPYTNLILQETYRMNPLSSLGIPHASVADDVYNGMFIPKGTVIYPNVWAMTHDESVYAEPFRFWPERYLSKEQGGNGEPLPVGNFGFGRRICIGRNLAENSLLIVLATMLATVDIDWPLGADGKPTPFEPEWSYRGQATVLPFKASIKSRSAKSKALLDAEVQGSEGGRP</sequence>
<evidence type="ECO:0000256" key="6">
    <source>
        <dbReference type="RuleBase" id="RU000461"/>
    </source>
</evidence>
<dbReference type="PRINTS" id="PR00385">
    <property type="entry name" value="P450"/>
</dbReference>
<dbReference type="GO" id="GO:0016705">
    <property type="term" value="F:oxidoreductase activity, acting on paired donors, with incorporation or reduction of molecular oxygen"/>
    <property type="evidence" value="ECO:0007669"/>
    <property type="project" value="InterPro"/>
</dbReference>
<keyword evidence="5 6" id="KW-0349">Heme</keyword>
<feature type="transmembrane region" description="Helical" evidence="8">
    <location>
        <begin position="69"/>
        <end position="89"/>
    </location>
</feature>
<keyword evidence="3 6" id="KW-0560">Oxidoreductase</keyword>
<dbReference type="STRING" id="306901.Q2GWH3"/>
<reference evidence="10" key="1">
    <citation type="journal article" date="2015" name="Genome Announc.">
        <title>Draft genome sequence of the cellulolytic fungus Chaetomium globosum.</title>
        <authorList>
            <person name="Cuomo C.A."/>
            <person name="Untereiner W.A."/>
            <person name="Ma L.-J."/>
            <person name="Grabherr M."/>
            <person name="Birren B.W."/>
        </authorList>
    </citation>
    <scope>NUCLEOTIDE SEQUENCE [LARGE SCALE GENOMIC DNA]</scope>
    <source>
        <strain evidence="10">ATCC 6205 / CBS 148.51 / DSM 1962 / NBRC 6347 / NRRL 1970</strain>
    </source>
</reference>
<dbReference type="InParanoid" id="Q2GWH3"/>
<keyword evidence="4 5" id="KW-0408">Iron</keyword>
<keyword evidence="10" id="KW-1185">Reference proteome</keyword>
<dbReference type="Pfam" id="PF00067">
    <property type="entry name" value="p450"/>
    <property type="match status" value="1"/>
</dbReference>
<dbReference type="SUPFAM" id="SSF48264">
    <property type="entry name" value="Cytochrome P450"/>
    <property type="match status" value="1"/>
</dbReference>
<organism evidence="9 10">
    <name type="scientific">Chaetomium globosum (strain ATCC 6205 / CBS 148.51 / DSM 1962 / NBRC 6347 / NRRL 1970)</name>
    <name type="common">Soil fungus</name>
    <dbReference type="NCBI Taxonomy" id="306901"/>
    <lineage>
        <taxon>Eukaryota</taxon>
        <taxon>Fungi</taxon>
        <taxon>Dikarya</taxon>
        <taxon>Ascomycota</taxon>
        <taxon>Pezizomycotina</taxon>
        <taxon>Sordariomycetes</taxon>
        <taxon>Sordariomycetidae</taxon>
        <taxon>Sordariales</taxon>
        <taxon>Chaetomiaceae</taxon>
        <taxon>Chaetomium</taxon>
    </lineage>
</organism>
<dbReference type="PRINTS" id="PR00463">
    <property type="entry name" value="EP450I"/>
</dbReference>
<keyword evidence="6" id="KW-0503">Monooxygenase</keyword>
<dbReference type="InterPro" id="IPR002401">
    <property type="entry name" value="Cyt_P450_E_grp-I"/>
</dbReference>
<evidence type="ECO:0000256" key="4">
    <source>
        <dbReference type="ARBA" id="ARBA00023004"/>
    </source>
</evidence>
<dbReference type="VEuPathDB" id="FungiDB:CHGG_07681"/>
<evidence type="ECO:0000256" key="5">
    <source>
        <dbReference type="PIRSR" id="PIRSR602401-1"/>
    </source>
</evidence>
<evidence type="ECO:0000256" key="8">
    <source>
        <dbReference type="SAM" id="Phobius"/>
    </source>
</evidence>
<dbReference type="OrthoDB" id="2789670at2759"/>
<comment type="cofactor">
    <cofactor evidence="5">
        <name>heme</name>
        <dbReference type="ChEBI" id="CHEBI:30413"/>
    </cofactor>
</comment>
<evidence type="ECO:0000256" key="1">
    <source>
        <dbReference type="ARBA" id="ARBA00010617"/>
    </source>
</evidence>
<dbReference type="GeneID" id="4393601"/>
<dbReference type="AlphaFoldDB" id="Q2GWH3"/>
<evidence type="ECO:0000313" key="10">
    <source>
        <dbReference type="Proteomes" id="UP000001056"/>
    </source>
</evidence>
<dbReference type="InterPro" id="IPR050364">
    <property type="entry name" value="Cytochrome_P450_fung"/>
</dbReference>
<protein>
    <recommendedName>
        <fullName evidence="11">Cytochrome P450</fullName>
    </recommendedName>
</protein>
<proteinExistence type="inferred from homology"/>
<dbReference type="InterPro" id="IPR036396">
    <property type="entry name" value="Cyt_P450_sf"/>
</dbReference>
<dbReference type="PANTHER" id="PTHR46300:SF5">
    <property type="entry name" value="CYTOCHROME P450"/>
    <property type="match status" value="1"/>
</dbReference>
<dbReference type="GO" id="GO:0020037">
    <property type="term" value="F:heme binding"/>
    <property type="evidence" value="ECO:0007669"/>
    <property type="project" value="InterPro"/>
</dbReference>
<dbReference type="GO" id="GO:0005506">
    <property type="term" value="F:iron ion binding"/>
    <property type="evidence" value="ECO:0007669"/>
    <property type="project" value="InterPro"/>
</dbReference>
<dbReference type="EMBL" id="CH408033">
    <property type="protein sequence ID" value="EAQ86428.1"/>
    <property type="molecule type" value="Genomic_DNA"/>
</dbReference>
<dbReference type="InterPro" id="IPR017972">
    <property type="entry name" value="Cyt_P450_CS"/>
</dbReference>
<dbReference type="PROSITE" id="PS00086">
    <property type="entry name" value="CYTOCHROME_P450"/>
    <property type="match status" value="1"/>
</dbReference>
<keyword evidence="8" id="KW-0472">Membrane</keyword>
<feature type="region of interest" description="Disordered" evidence="7">
    <location>
        <begin position="11"/>
        <end position="33"/>
    </location>
</feature>
<dbReference type="eggNOG" id="KOG0156">
    <property type="taxonomic scope" value="Eukaryota"/>
</dbReference>
<evidence type="ECO:0008006" key="11">
    <source>
        <dbReference type="Google" id="ProtNLM"/>
    </source>
</evidence>
<feature type="binding site" description="axial binding residue" evidence="5">
    <location>
        <position position="389"/>
    </location>
    <ligand>
        <name>heme</name>
        <dbReference type="ChEBI" id="CHEBI:30413"/>
    </ligand>
    <ligandPart>
        <name>Fe</name>
        <dbReference type="ChEBI" id="CHEBI:18248"/>
    </ligandPart>
</feature>
<evidence type="ECO:0000313" key="9">
    <source>
        <dbReference type="EMBL" id="EAQ86428.1"/>
    </source>
</evidence>
<evidence type="ECO:0000256" key="3">
    <source>
        <dbReference type="ARBA" id="ARBA00023002"/>
    </source>
</evidence>
<dbReference type="RefSeq" id="XP_001225337.1">
    <property type="nucleotide sequence ID" value="XM_001225336.1"/>
</dbReference>
<dbReference type="InterPro" id="IPR001128">
    <property type="entry name" value="Cyt_P450"/>
</dbReference>
<keyword evidence="2 5" id="KW-0479">Metal-binding</keyword>
<gene>
    <name evidence="9" type="ORF">CHGG_07681</name>
</gene>
<evidence type="ECO:0000256" key="2">
    <source>
        <dbReference type="ARBA" id="ARBA00022723"/>
    </source>
</evidence>
<dbReference type="GO" id="GO:0004497">
    <property type="term" value="F:monooxygenase activity"/>
    <property type="evidence" value="ECO:0007669"/>
    <property type="project" value="UniProtKB-KW"/>
</dbReference>
<accession>Q2GWH3</accession>
<keyword evidence="8" id="KW-0812">Transmembrane</keyword>
<evidence type="ECO:0000256" key="7">
    <source>
        <dbReference type="SAM" id="MobiDB-lite"/>
    </source>
</evidence>
<name>Q2GWH3_CHAGB</name>
<dbReference type="OMA" id="SCEVFDY"/>
<comment type="similarity">
    <text evidence="1 6">Belongs to the cytochrome P450 family.</text>
</comment>
<dbReference type="Gene3D" id="1.10.630.10">
    <property type="entry name" value="Cytochrome P450"/>
    <property type="match status" value="2"/>
</dbReference>
<dbReference type="HOGENOM" id="CLU_001570_2_3_1"/>
<dbReference type="Proteomes" id="UP000001056">
    <property type="component" value="Unassembled WGS sequence"/>
</dbReference>